<evidence type="ECO:0000256" key="6">
    <source>
        <dbReference type="ARBA" id="ARBA00047941"/>
    </source>
</evidence>
<dbReference type="GO" id="GO:0032259">
    <property type="term" value="P:methylation"/>
    <property type="evidence" value="ECO:0007669"/>
    <property type="project" value="UniProtKB-KW"/>
</dbReference>
<comment type="catalytic activity">
    <reaction evidence="8">
        <text>arsenic triglutathione + 3 [thioredoxin]-dithiol + 3 S-adenosyl-L-methionine = trimethylarsine + 3 [thioredoxin]-disulfide + 3 glutathione + 3 S-adenosyl-L-homocysteine + 3 H(+)</text>
        <dbReference type="Rhea" id="RHEA:69432"/>
        <dbReference type="Rhea" id="RHEA-COMP:10698"/>
        <dbReference type="Rhea" id="RHEA-COMP:10700"/>
        <dbReference type="ChEBI" id="CHEBI:15378"/>
        <dbReference type="ChEBI" id="CHEBI:27130"/>
        <dbReference type="ChEBI" id="CHEBI:29950"/>
        <dbReference type="ChEBI" id="CHEBI:50058"/>
        <dbReference type="ChEBI" id="CHEBI:57856"/>
        <dbReference type="ChEBI" id="CHEBI:57925"/>
        <dbReference type="ChEBI" id="CHEBI:59789"/>
        <dbReference type="ChEBI" id="CHEBI:183640"/>
        <dbReference type="EC" id="2.1.1.137"/>
    </reaction>
</comment>
<comment type="caution">
    <text evidence="11">The sequence shown here is derived from an EMBL/GenBank/DDBJ whole genome shotgun (WGS) entry which is preliminary data.</text>
</comment>
<proteinExistence type="inferred from homology"/>
<comment type="catalytic activity">
    <reaction evidence="7">
        <text>arsenic triglutathione + 2 [thioredoxin]-dithiol + 2 S-adenosyl-L-methionine + H2O = dimethylarsinous acid + 2 [thioredoxin]-disulfide + 3 glutathione + 2 S-adenosyl-L-homocysteine + 2 H(+)</text>
        <dbReference type="Rhea" id="RHEA:69464"/>
        <dbReference type="Rhea" id="RHEA-COMP:10698"/>
        <dbReference type="Rhea" id="RHEA-COMP:10700"/>
        <dbReference type="ChEBI" id="CHEBI:15377"/>
        <dbReference type="ChEBI" id="CHEBI:15378"/>
        <dbReference type="ChEBI" id="CHEBI:23808"/>
        <dbReference type="ChEBI" id="CHEBI:29950"/>
        <dbReference type="ChEBI" id="CHEBI:50058"/>
        <dbReference type="ChEBI" id="CHEBI:57856"/>
        <dbReference type="ChEBI" id="CHEBI:57925"/>
        <dbReference type="ChEBI" id="CHEBI:59789"/>
        <dbReference type="ChEBI" id="CHEBI:183640"/>
        <dbReference type="EC" id="2.1.1.137"/>
    </reaction>
</comment>
<evidence type="ECO:0000259" key="10">
    <source>
        <dbReference type="Pfam" id="PF13847"/>
    </source>
</evidence>
<keyword evidence="1 11" id="KW-0808">Transferase</keyword>
<dbReference type="Pfam" id="PF13847">
    <property type="entry name" value="Methyltransf_31"/>
    <property type="match status" value="1"/>
</dbReference>
<name>A0A2D0NAB6_FLAN2</name>
<dbReference type="PANTHER" id="PTHR43675:SF8">
    <property type="entry name" value="ARSENITE METHYLTRANSFERASE"/>
    <property type="match status" value="1"/>
</dbReference>
<dbReference type="InterPro" id="IPR025714">
    <property type="entry name" value="Methyltranfer_dom"/>
</dbReference>
<dbReference type="CDD" id="cd02440">
    <property type="entry name" value="AdoMet_MTases"/>
    <property type="match status" value="1"/>
</dbReference>
<dbReference type="RefSeq" id="WP_099151004.1">
    <property type="nucleotide sequence ID" value="NZ_PDUD01000021.1"/>
</dbReference>
<evidence type="ECO:0000256" key="9">
    <source>
        <dbReference type="SAM" id="MobiDB-lite"/>
    </source>
</evidence>
<dbReference type="InterPro" id="IPR029063">
    <property type="entry name" value="SAM-dependent_MTases_sf"/>
</dbReference>
<keyword evidence="11" id="KW-0489">Methyltransferase</keyword>
<feature type="compositionally biased region" description="Basic and acidic residues" evidence="9">
    <location>
        <begin position="1"/>
        <end position="36"/>
    </location>
</feature>
<accession>A0A2D0NAB6</accession>
<comment type="similarity">
    <text evidence="3">Belongs to the methyltransferase superfamily. Arsenite methyltransferase family.</text>
</comment>
<dbReference type="Gene3D" id="3.40.50.150">
    <property type="entry name" value="Vaccinia Virus protein VP39"/>
    <property type="match status" value="1"/>
</dbReference>
<gene>
    <name evidence="11" type="ORF">CRP01_15635</name>
</gene>
<evidence type="ECO:0000256" key="8">
    <source>
        <dbReference type="ARBA" id="ARBA00048428"/>
    </source>
</evidence>
<keyword evidence="12" id="KW-1185">Reference proteome</keyword>
<feature type="domain" description="Methyltransferase" evidence="10">
    <location>
        <begin position="74"/>
        <end position="200"/>
    </location>
</feature>
<keyword evidence="2" id="KW-0949">S-adenosyl-L-methionine</keyword>
<feature type="region of interest" description="Disordered" evidence="9">
    <location>
        <begin position="1"/>
        <end position="37"/>
    </location>
</feature>
<dbReference type="EC" id="2.1.1.137" evidence="4"/>
<dbReference type="GO" id="GO:0030791">
    <property type="term" value="F:arsenite methyltransferase activity"/>
    <property type="evidence" value="ECO:0007669"/>
    <property type="project" value="UniProtKB-EC"/>
</dbReference>
<evidence type="ECO:0000256" key="4">
    <source>
        <dbReference type="ARBA" id="ARBA00034521"/>
    </source>
</evidence>
<dbReference type="Proteomes" id="UP000223913">
    <property type="component" value="Unassembled WGS sequence"/>
</dbReference>
<evidence type="ECO:0000313" key="12">
    <source>
        <dbReference type="Proteomes" id="UP000223913"/>
    </source>
</evidence>
<dbReference type="InterPro" id="IPR026669">
    <property type="entry name" value="Arsenite_MeTrfase-like"/>
</dbReference>
<evidence type="ECO:0000256" key="3">
    <source>
        <dbReference type="ARBA" id="ARBA00034487"/>
    </source>
</evidence>
<dbReference type="EMBL" id="PDUD01000021">
    <property type="protein sequence ID" value="PHN05427.1"/>
    <property type="molecule type" value="Genomic_DNA"/>
</dbReference>
<sequence length="257" mass="28503">MKPLLERHEGENLRKIEPLKSDHQHLTSPPKEDLRRPTARQMGYPDALISRIPAGAISSFTGVGYFFHLVELRPGERVVDLGCGSGTDSFIAALYTGVEGSVVGLDMSTELLEKARNIRDAHQLQGIEFYAAKIDRLPLPDASTDMVISNGAIHRASNKAGVFREIGRILQPGGRLVFADIVVRTSFPGQGEARELYRPDHFDGAVMLEAYIQWIEAAGMKMVIVEDNSQYGQLLRKKENCLSRYGLRSISLLAIKQ</sequence>
<evidence type="ECO:0000256" key="7">
    <source>
        <dbReference type="ARBA" id="ARBA00047943"/>
    </source>
</evidence>
<dbReference type="SUPFAM" id="SSF53335">
    <property type="entry name" value="S-adenosyl-L-methionine-dependent methyltransferases"/>
    <property type="match status" value="1"/>
</dbReference>
<evidence type="ECO:0000256" key="2">
    <source>
        <dbReference type="ARBA" id="ARBA00022691"/>
    </source>
</evidence>
<evidence type="ECO:0000256" key="1">
    <source>
        <dbReference type="ARBA" id="ARBA00022679"/>
    </source>
</evidence>
<dbReference type="AlphaFoldDB" id="A0A2D0NAB6"/>
<dbReference type="PANTHER" id="PTHR43675">
    <property type="entry name" value="ARSENITE METHYLTRANSFERASE"/>
    <property type="match status" value="1"/>
</dbReference>
<evidence type="ECO:0000313" key="11">
    <source>
        <dbReference type="EMBL" id="PHN05427.1"/>
    </source>
</evidence>
<reference evidence="11 12" key="1">
    <citation type="submission" date="2017-10" db="EMBL/GenBank/DDBJ databases">
        <title>The draft genome sequence of Lewinella nigricans NBRC 102662.</title>
        <authorList>
            <person name="Wang K."/>
        </authorList>
    </citation>
    <scope>NUCLEOTIDE SEQUENCE [LARGE SCALE GENOMIC DNA]</scope>
    <source>
        <strain evidence="11 12">NBRC 102662</strain>
    </source>
</reference>
<organism evidence="11 12">
    <name type="scientific">Flavilitoribacter nigricans (strain ATCC 23147 / DSM 23189 / NBRC 102662 / NCIMB 1420 / SS-2)</name>
    <name type="common">Lewinella nigricans</name>
    <dbReference type="NCBI Taxonomy" id="1122177"/>
    <lineage>
        <taxon>Bacteria</taxon>
        <taxon>Pseudomonadati</taxon>
        <taxon>Bacteroidota</taxon>
        <taxon>Saprospiria</taxon>
        <taxon>Saprospirales</taxon>
        <taxon>Lewinellaceae</taxon>
        <taxon>Flavilitoribacter</taxon>
    </lineage>
</organism>
<dbReference type="OrthoDB" id="9770553at2"/>
<evidence type="ECO:0000256" key="5">
    <source>
        <dbReference type="ARBA" id="ARBA00034545"/>
    </source>
</evidence>
<comment type="catalytic activity">
    <reaction evidence="6">
        <text>arsenic triglutathione + [thioredoxin]-dithiol + S-adenosyl-L-methionine + 2 H2O = methylarsonous acid + [thioredoxin]-disulfide + 3 glutathione + S-adenosyl-L-homocysteine + H(+)</text>
        <dbReference type="Rhea" id="RHEA:69460"/>
        <dbReference type="Rhea" id="RHEA-COMP:10698"/>
        <dbReference type="Rhea" id="RHEA-COMP:10700"/>
        <dbReference type="ChEBI" id="CHEBI:15377"/>
        <dbReference type="ChEBI" id="CHEBI:15378"/>
        <dbReference type="ChEBI" id="CHEBI:17826"/>
        <dbReference type="ChEBI" id="CHEBI:29950"/>
        <dbReference type="ChEBI" id="CHEBI:50058"/>
        <dbReference type="ChEBI" id="CHEBI:57856"/>
        <dbReference type="ChEBI" id="CHEBI:57925"/>
        <dbReference type="ChEBI" id="CHEBI:59789"/>
        <dbReference type="ChEBI" id="CHEBI:183640"/>
        <dbReference type="EC" id="2.1.1.137"/>
    </reaction>
</comment>
<protein>
    <recommendedName>
        <fullName evidence="5">Arsenite methyltransferase</fullName>
        <ecNumber evidence="4">2.1.1.137</ecNumber>
    </recommendedName>
</protein>